<dbReference type="GO" id="GO:0030170">
    <property type="term" value="F:pyridoxal phosphate binding"/>
    <property type="evidence" value="ECO:0007669"/>
    <property type="project" value="InterPro"/>
</dbReference>
<dbReference type="SUPFAM" id="SSF53383">
    <property type="entry name" value="PLP-dependent transferases"/>
    <property type="match status" value="1"/>
</dbReference>
<name>A0A6I4TQR6_9SPHN</name>
<dbReference type="PIRSF" id="PIRSF001434">
    <property type="entry name" value="CGS"/>
    <property type="match status" value="1"/>
</dbReference>
<dbReference type="Gene3D" id="3.40.640.10">
    <property type="entry name" value="Type I PLP-dependent aspartate aminotransferase-like (Major domain)"/>
    <property type="match status" value="1"/>
</dbReference>
<dbReference type="GO" id="GO:0019450">
    <property type="term" value="P:L-cysteine catabolic process to pyruvate"/>
    <property type="evidence" value="ECO:0007669"/>
    <property type="project" value="TreeGrafter"/>
</dbReference>
<comment type="caution">
    <text evidence="9">The sequence shown here is derived from an EMBL/GenBank/DDBJ whole genome shotgun (WGS) entry which is preliminary data.</text>
</comment>
<organism evidence="9 10">
    <name type="scientific">Croceibacterium xixiisoli</name>
    <dbReference type="NCBI Taxonomy" id="1476466"/>
    <lineage>
        <taxon>Bacteria</taxon>
        <taxon>Pseudomonadati</taxon>
        <taxon>Pseudomonadota</taxon>
        <taxon>Alphaproteobacteria</taxon>
        <taxon>Sphingomonadales</taxon>
        <taxon>Erythrobacteraceae</taxon>
        <taxon>Croceibacterium</taxon>
    </lineage>
</organism>
<dbReference type="Pfam" id="PF01053">
    <property type="entry name" value="Cys_Met_Meta_PP"/>
    <property type="match status" value="1"/>
</dbReference>
<dbReference type="GO" id="GO:0047804">
    <property type="term" value="F:cysteine-S-conjugate beta-lyase activity"/>
    <property type="evidence" value="ECO:0007669"/>
    <property type="project" value="InterPro"/>
</dbReference>
<feature type="compositionally biased region" description="Basic residues" evidence="8">
    <location>
        <begin position="14"/>
        <end position="23"/>
    </location>
</feature>
<dbReference type="EMBL" id="WTYJ01000001">
    <property type="protein sequence ID" value="MXO98224.1"/>
    <property type="molecule type" value="Genomic_DNA"/>
</dbReference>
<accession>A0A6I4TQR6</accession>
<dbReference type="GO" id="GO:0019346">
    <property type="term" value="P:transsulfuration"/>
    <property type="evidence" value="ECO:0007669"/>
    <property type="project" value="InterPro"/>
</dbReference>
<feature type="region of interest" description="Disordered" evidence="8">
    <location>
        <begin position="1"/>
        <end position="36"/>
    </location>
</feature>
<dbReference type="OrthoDB" id="9805807at2"/>
<evidence type="ECO:0000256" key="1">
    <source>
        <dbReference type="ARBA" id="ARBA00001933"/>
    </source>
</evidence>
<dbReference type="InterPro" id="IPR015421">
    <property type="entry name" value="PyrdxlP-dep_Trfase_major"/>
</dbReference>
<keyword evidence="4 9" id="KW-0456">Lyase</keyword>
<keyword evidence="3 6" id="KW-0663">Pyridoxal phosphate</keyword>
<dbReference type="RefSeq" id="WP_161389884.1">
    <property type="nucleotide sequence ID" value="NZ_JBHSCP010000001.1"/>
</dbReference>
<dbReference type="InterPro" id="IPR015422">
    <property type="entry name" value="PyrdxlP-dep_Trfase_small"/>
</dbReference>
<evidence type="ECO:0000313" key="10">
    <source>
        <dbReference type="Proteomes" id="UP000469430"/>
    </source>
</evidence>
<comment type="catalytic activity">
    <reaction evidence="5">
        <text>L,L-cystathionine + H2O = L-homocysteine + pyruvate + NH4(+)</text>
        <dbReference type="Rhea" id="RHEA:13965"/>
        <dbReference type="ChEBI" id="CHEBI:15361"/>
        <dbReference type="ChEBI" id="CHEBI:15377"/>
        <dbReference type="ChEBI" id="CHEBI:28938"/>
        <dbReference type="ChEBI" id="CHEBI:58161"/>
        <dbReference type="ChEBI" id="CHEBI:58199"/>
    </reaction>
</comment>
<dbReference type="Proteomes" id="UP000469430">
    <property type="component" value="Unassembled WGS sequence"/>
</dbReference>
<dbReference type="InterPro" id="IPR000277">
    <property type="entry name" value="Cys/Met-Metab_PyrdxlP-dep_enz"/>
</dbReference>
<dbReference type="InterPro" id="IPR006233">
    <property type="entry name" value="Cys_b_lyase_bac"/>
</dbReference>
<dbReference type="NCBIfam" id="TIGR01324">
    <property type="entry name" value="cysta_beta_ly_B"/>
    <property type="match status" value="1"/>
</dbReference>
<dbReference type="EC" id="4.4.1.8" evidence="9"/>
<keyword evidence="10" id="KW-1185">Reference proteome</keyword>
<dbReference type="PANTHER" id="PTHR43500:SF1">
    <property type="entry name" value="CYSTATHIONINE BETA-LYASE-RELATED"/>
    <property type="match status" value="1"/>
</dbReference>
<dbReference type="PANTHER" id="PTHR43500">
    <property type="entry name" value="CYSTATHIONINE BETA-LYASE-RELATED"/>
    <property type="match status" value="1"/>
</dbReference>
<evidence type="ECO:0000256" key="8">
    <source>
        <dbReference type="SAM" id="MobiDB-lite"/>
    </source>
</evidence>
<evidence type="ECO:0000256" key="4">
    <source>
        <dbReference type="ARBA" id="ARBA00023239"/>
    </source>
</evidence>
<proteinExistence type="inferred from homology"/>
<evidence type="ECO:0000256" key="2">
    <source>
        <dbReference type="ARBA" id="ARBA00009077"/>
    </source>
</evidence>
<evidence type="ECO:0000256" key="3">
    <source>
        <dbReference type="ARBA" id="ARBA00022898"/>
    </source>
</evidence>
<comment type="cofactor">
    <cofactor evidence="1 7">
        <name>pyridoxal 5'-phosphate</name>
        <dbReference type="ChEBI" id="CHEBI:597326"/>
    </cofactor>
</comment>
<reference evidence="9 10" key="1">
    <citation type="submission" date="2019-12" db="EMBL/GenBank/DDBJ databases">
        <title>Genomic-based taxomic classification of the family Erythrobacteraceae.</title>
        <authorList>
            <person name="Xu L."/>
        </authorList>
    </citation>
    <scope>NUCLEOTIDE SEQUENCE [LARGE SCALE GENOMIC DNA]</scope>
    <source>
        <strain evidence="9 10">S36</strain>
    </source>
</reference>
<feature type="modified residue" description="N6-(pyridoxal phosphate)lysine" evidence="6">
    <location>
        <position position="230"/>
    </location>
</feature>
<evidence type="ECO:0000313" key="9">
    <source>
        <dbReference type="EMBL" id="MXO98224.1"/>
    </source>
</evidence>
<comment type="similarity">
    <text evidence="2 7">Belongs to the trans-sulfuration enzymes family.</text>
</comment>
<dbReference type="AlphaFoldDB" id="A0A6I4TQR6"/>
<dbReference type="Gene3D" id="3.90.1150.10">
    <property type="entry name" value="Aspartate Aminotransferase, domain 1"/>
    <property type="match status" value="1"/>
</dbReference>
<dbReference type="InterPro" id="IPR015424">
    <property type="entry name" value="PyrdxlP-dep_Trfase"/>
</dbReference>
<sequence length="419" mass="44690">MGHRSSHAQGIVPRYRRSRRLSREHRPATRVTEAGRRDEWTGGAVVSPPVWRASTHLYADCADLAKGRPNEDGQFYYGRRGSPTQWALSAALTELEPGAAGTVLYPSGVAAIAGALLTVLKQGDVLLISDNAYEPSRTMAAQLLAPLGITTRFFDPLDIPAYQALFCDNTRAVLLESPGSLTMEVCDIPALAAIARERGAVSMIDNTWASQLGFAALSHGCDMSIMALTKHVGGHSDLMMGSVSAGPEWYPALRIKSQVLGHVVSPDDAALALRGLRTMALRLQHSTASALQIAGWLAARPEVAQVLCPMLPGAPGHDLWQRDFTGGCGLFSFVLKGSSVAARARLIDALELFGIGYSWGGFESLVTPVDPARARSATVWPSIGTDPQDRLVVRLSIGLEDPADLIADLERGFAAMAGA</sequence>
<gene>
    <name evidence="9" type="primary">metC</name>
    <name evidence="9" type="ORF">GRI97_04390</name>
</gene>
<evidence type="ECO:0000256" key="5">
    <source>
        <dbReference type="ARBA" id="ARBA00047517"/>
    </source>
</evidence>
<evidence type="ECO:0000256" key="6">
    <source>
        <dbReference type="PIRSR" id="PIRSR001434-2"/>
    </source>
</evidence>
<evidence type="ECO:0000256" key="7">
    <source>
        <dbReference type="RuleBase" id="RU362118"/>
    </source>
</evidence>
<protein>
    <submittedName>
        <fullName evidence="9">Cystathionine beta-lyase</fullName>
        <ecNumber evidence="9">4.4.1.8</ecNumber>
    </submittedName>
</protein>